<keyword evidence="11 20" id="KW-0249">Electron transport</keyword>
<dbReference type="OrthoDB" id="9811036at2"/>
<keyword evidence="14 20" id="KW-0520">NAD</keyword>
<evidence type="ECO:0000256" key="12">
    <source>
        <dbReference type="ARBA" id="ARBA00022989"/>
    </source>
</evidence>
<keyword evidence="15 20" id="KW-0472">Membrane</keyword>
<comment type="subcellular location">
    <subcellularLocation>
        <location evidence="2 20">Cell inner membrane</location>
        <topology evidence="2 20">Multi-pass membrane protein</topology>
    </subcellularLocation>
    <subcellularLocation>
        <location evidence="1">Periplasm</location>
    </subcellularLocation>
</comment>
<evidence type="ECO:0000256" key="11">
    <source>
        <dbReference type="ARBA" id="ARBA00022982"/>
    </source>
</evidence>
<dbReference type="InterPro" id="IPR036929">
    <property type="entry name" value="DsbDN_sf"/>
</dbReference>
<dbReference type="Gene3D" id="2.60.40.1250">
    <property type="entry name" value="Thiol:disulfide interchange protein DsbD, N-terminal domain"/>
    <property type="match status" value="1"/>
</dbReference>
<evidence type="ECO:0000256" key="18">
    <source>
        <dbReference type="ARBA" id="ARBA00047388"/>
    </source>
</evidence>
<dbReference type="HAMAP" id="MF_00399">
    <property type="entry name" value="DbsD"/>
    <property type="match status" value="1"/>
</dbReference>
<comment type="caution">
    <text evidence="23">The sequence shown here is derived from an EMBL/GenBank/DDBJ whole genome shotgun (WGS) entry which is preliminary data.</text>
</comment>
<evidence type="ECO:0000256" key="4">
    <source>
        <dbReference type="ARBA" id="ARBA00022448"/>
    </source>
</evidence>
<protein>
    <recommendedName>
        <fullName evidence="20">Thiol:disulfide interchange protein DsbD</fullName>
        <ecNumber evidence="20">1.8.1.8</ecNumber>
    </recommendedName>
    <alternativeName>
        <fullName evidence="20">Protein-disulfide reductase</fullName>
        <shortName evidence="20">Disulfide reductase</shortName>
    </alternativeName>
</protein>
<feature type="transmembrane region" description="Helical" evidence="20">
    <location>
        <begin position="449"/>
        <end position="472"/>
    </location>
</feature>
<evidence type="ECO:0000256" key="20">
    <source>
        <dbReference type="HAMAP-Rule" id="MF_00399"/>
    </source>
</evidence>
<feature type="disulfide bond" description="Redox-active" evidence="20">
    <location>
        <begin position="120"/>
        <end position="126"/>
    </location>
</feature>
<evidence type="ECO:0000256" key="8">
    <source>
        <dbReference type="ARBA" id="ARBA00022729"/>
    </source>
</evidence>
<dbReference type="GO" id="GO:0005886">
    <property type="term" value="C:plasma membrane"/>
    <property type="evidence" value="ECO:0007669"/>
    <property type="project" value="UniProtKB-SubCell"/>
</dbReference>
<keyword evidence="12 20" id="KW-1133">Transmembrane helix</keyword>
<keyword evidence="16 20" id="KW-1015">Disulfide bond</keyword>
<comment type="catalytic activity">
    <reaction evidence="19 20">
        <text>[protein]-dithiol + NADP(+) = [protein]-disulfide + NADPH + H(+)</text>
        <dbReference type="Rhea" id="RHEA:18753"/>
        <dbReference type="Rhea" id="RHEA-COMP:10593"/>
        <dbReference type="Rhea" id="RHEA-COMP:10594"/>
        <dbReference type="ChEBI" id="CHEBI:15378"/>
        <dbReference type="ChEBI" id="CHEBI:29950"/>
        <dbReference type="ChEBI" id="CHEBI:50058"/>
        <dbReference type="ChEBI" id="CHEBI:57783"/>
        <dbReference type="ChEBI" id="CHEBI:58349"/>
        <dbReference type="EC" id="1.8.1.8"/>
    </reaction>
</comment>
<dbReference type="EMBL" id="NEVM01000005">
    <property type="protein sequence ID" value="OZI32585.1"/>
    <property type="molecule type" value="Genomic_DNA"/>
</dbReference>
<evidence type="ECO:0000256" key="1">
    <source>
        <dbReference type="ARBA" id="ARBA00004418"/>
    </source>
</evidence>
<dbReference type="InterPro" id="IPR036249">
    <property type="entry name" value="Thioredoxin-like_sf"/>
</dbReference>
<name>A0A261S5W8_9BORD</name>
<dbReference type="Gene3D" id="3.40.30.10">
    <property type="entry name" value="Glutaredoxin"/>
    <property type="match status" value="1"/>
</dbReference>
<comment type="caution">
    <text evidence="20">Lacks conserved residue(s) required for the propagation of feature annotation.</text>
</comment>
<keyword evidence="6 20" id="KW-0997">Cell inner membrane</keyword>
<feature type="transmembrane region" description="Helical" evidence="20">
    <location>
        <begin position="484"/>
        <end position="502"/>
    </location>
</feature>
<dbReference type="CDD" id="cd02953">
    <property type="entry name" value="DsbDgamma"/>
    <property type="match status" value="1"/>
</dbReference>
<dbReference type="InterPro" id="IPR013766">
    <property type="entry name" value="Thioredoxin_domain"/>
</dbReference>
<dbReference type="PROSITE" id="PS51352">
    <property type="entry name" value="THIOREDOXIN_2"/>
    <property type="match status" value="1"/>
</dbReference>
<evidence type="ECO:0000256" key="5">
    <source>
        <dbReference type="ARBA" id="ARBA00022475"/>
    </source>
</evidence>
<dbReference type="InterPro" id="IPR035671">
    <property type="entry name" value="DsbD_gamma"/>
</dbReference>
<dbReference type="EC" id="1.8.1.8" evidence="20"/>
<dbReference type="InterPro" id="IPR017937">
    <property type="entry name" value="Thioredoxin_CS"/>
</dbReference>
<evidence type="ECO:0000256" key="10">
    <source>
        <dbReference type="ARBA" id="ARBA00022764"/>
    </source>
</evidence>
<dbReference type="AlphaFoldDB" id="A0A261S5W8"/>
<evidence type="ECO:0000313" key="24">
    <source>
        <dbReference type="Proteomes" id="UP000216020"/>
    </source>
</evidence>
<feature type="transmembrane region" description="Helical" evidence="20">
    <location>
        <begin position="328"/>
        <end position="352"/>
    </location>
</feature>
<evidence type="ECO:0000256" key="19">
    <source>
        <dbReference type="ARBA" id="ARBA00047804"/>
    </source>
</evidence>
<keyword evidence="17 20" id="KW-0676">Redox-active center</keyword>
<keyword evidence="10" id="KW-0574">Periplasm</keyword>
<feature type="transmembrane region" description="Helical" evidence="20">
    <location>
        <begin position="364"/>
        <end position="387"/>
    </location>
</feature>
<proteinExistence type="inferred from homology"/>
<feature type="transmembrane region" description="Helical" evidence="20">
    <location>
        <begin position="537"/>
        <end position="558"/>
    </location>
</feature>
<dbReference type="GO" id="GO:0045454">
    <property type="term" value="P:cell redox homeostasis"/>
    <property type="evidence" value="ECO:0007669"/>
    <property type="project" value="TreeGrafter"/>
</dbReference>
<keyword evidence="4 20" id="KW-0813">Transport</keyword>
<evidence type="ECO:0000256" key="3">
    <source>
        <dbReference type="ARBA" id="ARBA00007241"/>
    </source>
</evidence>
<evidence type="ECO:0000256" key="15">
    <source>
        <dbReference type="ARBA" id="ARBA00023136"/>
    </source>
</evidence>
<comment type="catalytic activity">
    <reaction evidence="18 20">
        <text>[protein]-dithiol + NAD(+) = [protein]-disulfide + NADH + H(+)</text>
        <dbReference type="Rhea" id="RHEA:18749"/>
        <dbReference type="Rhea" id="RHEA-COMP:10593"/>
        <dbReference type="Rhea" id="RHEA-COMP:10594"/>
        <dbReference type="ChEBI" id="CHEBI:15378"/>
        <dbReference type="ChEBI" id="CHEBI:29950"/>
        <dbReference type="ChEBI" id="CHEBI:50058"/>
        <dbReference type="ChEBI" id="CHEBI:57540"/>
        <dbReference type="ChEBI" id="CHEBI:57945"/>
        <dbReference type="EC" id="1.8.1.8"/>
    </reaction>
</comment>
<evidence type="ECO:0000256" key="7">
    <source>
        <dbReference type="ARBA" id="ARBA00022692"/>
    </source>
</evidence>
<dbReference type="GO" id="GO:0042597">
    <property type="term" value="C:periplasmic space"/>
    <property type="evidence" value="ECO:0007669"/>
    <property type="project" value="UniProtKB-SubCell"/>
</dbReference>
<gene>
    <name evidence="20" type="primary">dsbD</name>
    <name evidence="23" type="ORF">CAL29_30325</name>
</gene>
<dbReference type="SUPFAM" id="SSF74863">
    <property type="entry name" value="Thiol:disulfide interchange protein DsbD, N-terminal domain (DsbD-alpha)"/>
    <property type="match status" value="1"/>
</dbReference>
<comment type="function">
    <text evidence="20">Required to facilitate the formation of correct disulfide bonds in some periplasmic proteins and for the assembly of the periplasmic c-type cytochromes. Acts by transferring electrons from cytoplasmic thioredoxin to the periplasm. This transfer involves a cascade of disulfide bond formation and reduction steps.</text>
</comment>
<reference evidence="24" key="1">
    <citation type="submission" date="2017-05" db="EMBL/GenBank/DDBJ databases">
        <title>Complete and WGS of Bordetella genogroups.</title>
        <authorList>
            <person name="Spilker T."/>
            <person name="Lipuma J."/>
        </authorList>
    </citation>
    <scope>NUCLEOTIDE SEQUENCE [LARGE SCALE GENOMIC DNA]</scope>
    <source>
        <strain evidence="24">AU16122</strain>
    </source>
</reference>
<keyword evidence="13 20" id="KW-0560">Oxidoreductase</keyword>
<evidence type="ECO:0000256" key="9">
    <source>
        <dbReference type="ARBA" id="ARBA00022748"/>
    </source>
</evidence>
<keyword evidence="8" id="KW-0732">Signal</keyword>
<evidence type="ECO:0000256" key="16">
    <source>
        <dbReference type="ARBA" id="ARBA00023157"/>
    </source>
</evidence>
<dbReference type="InterPro" id="IPR022910">
    <property type="entry name" value="Thiol_diS_interchange_DbsD"/>
</dbReference>
<evidence type="ECO:0000256" key="14">
    <source>
        <dbReference type="ARBA" id="ARBA00023027"/>
    </source>
</evidence>
<keyword evidence="5 20" id="KW-1003">Cell membrane</keyword>
<dbReference type="Pfam" id="PF13899">
    <property type="entry name" value="Thioredoxin_7"/>
    <property type="match status" value="1"/>
</dbReference>
<comment type="similarity">
    <text evidence="3 20">Belongs to the thioredoxin family. DsbD subfamily.</text>
</comment>
<dbReference type="GO" id="GO:0017004">
    <property type="term" value="P:cytochrome complex assembly"/>
    <property type="evidence" value="ECO:0007669"/>
    <property type="project" value="UniProtKB-UniRule"/>
</dbReference>
<keyword evidence="9 20" id="KW-0201">Cytochrome c-type biogenesis</keyword>
<dbReference type="SUPFAM" id="SSF52833">
    <property type="entry name" value="Thioredoxin-like"/>
    <property type="match status" value="1"/>
</dbReference>
<accession>A0A261S5W8</accession>
<organism evidence="23 24">
    <name type="scientific">Bordetella genomosp. 10</name>
    <dbReference type="NCBI Taxonomy" id="1416804"/>
    <lineage>
        <taxon>Bacteria</taxon>
        <taxon>Pseudomonadati</taxon>
        <taxon>Pseudomonadota</taxon>
        <taxon>Betaproteobacteria</taxon>
        <taxon>Burkholderiales</taxon>
        <taxon>Alcaligenaceae</taxon>
        <taxon>Bordetella</taxon>
    </lineage>
</organism>
<feature type="transmembrane region" description="Helical" evidence="20">
    <location>
        <begin position="508"/>
        <end position="525"/>
    </location>
</feature>
<dbReference type="GO" id="GO:0009055">
    <property type="term" value="F:electron transfer activity"/>
    <property type="evidence" value="ECO:0007669"/>
    <property type="project" value="UniProtKB-UniRule"/>
</dbReference>
<sequence length="724" mass="73277">MLCLVALLSWPAASRADDDFLPPEKAFPAAAAMADPNTVRVEFKVPKGYYMYRERFGFALDPQGGATLGQARLPAGEVKYDPTFDKNMEVYHQPLAIDIPVHPAGGQPGDVTLVVTGQGCADAGICYPPMENRIKLRPIDGGYQVAGPPVWGYASGIPGGDAAAATGQLAQAEPGVSVAPDASRPGLTKSPGLAQDAGVDTPPSAAGNGPALALSGTGSGGPAAGGVPSNAASAPPAGNGGFSALAGSDDVGLASAIAGMGWLKTAGAFLLLGVLLSLTPCVLPMIPILSTIVIGRSATVAASAAAAAGKGTGAMAAPDRKPSRWTGLGLAAAYVLGMSVVYTILGVAAGLSGAGLAAWLQTPWVLTLFAVLLALLALPMFDVYTFQMPASLQARMSDRASRIPGGRAAGALLMGAISALIVGPCVAAPLAGALLYISQTGDVVLGGSALFALAWGMGVPLLVVGASAGTLLPKAGAWMEGVKRFFGILLLATAWWMVVPIVPVALQMVGWAFLAIVGAVMLRAFEAIGSDAGAGRMFGKGLGLLLALVAVAQLAGAASGGRDVLQPLAHLAARGGTGPVLATGAGSAGLPGAPGSNRAALANAGEPAFERVRTLAELESRVAAAGRPVMLDFYADWCVSCREMEKFTFTDPAVAARMNGMLLLRADVTANNADDRALLKRFKLFGPPGIMFFDAQGRELPQARVIGFQDAARFGRSLDAVVAH</sequence>
<evidence type="ECO:0000259" key="22">
    <source>
        <dbReference type="PROSITE" id="PS51352"/>
    </source>
</evidence>
<dbReference type="NCBIfam" id="NF001419">
    <property type="entry name" value="PRK00293.1"/>
    <property type="match status" value="1"/>
</dbReference>
<dbReference type="Pfam" id="PF02683">
    <property type="entry name" value="DsbD_TM"/>
    <property type="match status" value="2"/>
</dbReference>
<dbReference type="PANTHER" id="PTHR32234">
    <property type="entry name" value="THIOL:DISULFIDE INTERCHANGE PROTEIN DSBD"/>
    <property type="match status" value="1"/>
</dbReference>
<feature type="domain" description="Thioredoxin" evidence="22">
    <location>
        <begin position="589"/>
        <end position="723"/>
    </location>
</feature>
<dbReference type="InterPro" id="IPR028250">
    <property type="entry name" value="DsbDN"/>
</dbReference>
<dbReference type="Proteomes" id="UP000216020">
    <property type="component" value="Unassembled WGS sequence"/>
</dbReference>
<evidence type="ECO:0000313" key="23">
    <source>
        <dbReference type="EMBL" id="OZI32585.1"/>
    </source>
</evidence>
<evidence type="ECO:0000256" key="17">
    <source>
        <dbReference type="ARBA" id="ARBA00023284"/>
    </source>
</evidence>
<feature type="transmembrane region" description="Helical" evidence="20">
    <location>
        <begin position="408"/>
        <end position="437"/>
    </location>
</feature>
<feature type="disulfide bond" description="Redox-active" evidence="20">
    <location>
        <begin position="638"/>
        <end position="641"/>
    </location>
</feature>
<feature type="region of interest" description="Disordered" evidence="21">
    <location>
        <begin position="171"/>
        <end position="233"/>
    </location>
</feature>
<evidence type="ECO:0000256" key="13">
    <source>
        <dbReference type="ARBA" id="ARBA00023002"/>
    </source>
</evidence>
<dbReference type="InterPro" id="IPR003834">
    <property type="entry name" value="Cyt_c_assmbl_TM_dom"/>
</dbReference>
<dbReference type="PANTHER" id="PTHR32234:SF0">
    <property type="entry name" value="THIOL:DISULFIDE INTERCHANGE PROTEIN DSBD"/>
    <property type="match status" value="1"/>
</dbReference>
<keyword evidence="24" id="KW-1185">Reference proteome</keyword>
<evidence type="ECO:0000256" key="21">
    <source>
        <dbReference type="SAM" id="MobiDB-lite"/>
    </source>
</evidence>
<dbReference type="GO" id="GO:0047134">
    <property type="term" value="F:protein-disulfide reductase [NAD(P)H] activity"/>
    <property type="evidence" value="ECO:0007669"/>
    <property type="project" value="UniProtKB-UniRule"/>
</dbReference>
<dbReference type="Pfam" id="PF11412">
    <property type="entry name" value="DsbD_N"/>
    <property type="match status" value="1"/>
</dbReference>
<keyword evidence="7 20" id="KW-0812">Transmembrane</keyword>
<evidence type="ECO:0000256" key="6">
    <source>
        <dbReference type="ARBA" id="ARBA00022519"/>
    </source>
</evidence>
<dbReference type="PROSITE" id="PS00194">
    <property type="entry name" value="THIOREDOXIN_1"/>
    <property type="match status" value="1"/>
</dbReference>
<feature type="transmembrane region" description="Helical" evidence="20">
    <location>
        <begin position="268"/>
        <end position="289"/>
    </location>
</feature>
<evidence type="ECO:0000256" key="2">
    <source>
        <dbReference type="ARBA" id="ARBA00004429"/>
    </source>
</evidence>